<comment type="caution">
    <text evidence="2">The sequence shown here is derived from an EMBL/GenBank/DDBJ whole genome shotgun (WGS) entry which is preliminary data.</text>
</comment>
<organism evidence="2 3">
    <name type="scientific">Tenacibaculum soleae</name>
    <dbReference type="NCBI Taxonomy" id="447689"/>
    <lineage>
        <taxon>Bacteria</taxon>
        <taxon>Pseudomonadati</taxon>
        <taxon>Bacteroidota</taxon>
        <taxon>Flavobacteriia</taxon>
        <taxon>Flavobacteriales</taxon>
        <taxon>Flavobacteriaceae</taxon>
        <taxon>Tenacibaculum</taxon>
    </lineage>
</organism>
<dbReference type="Proteomes" id="UP000093186">
    <property type="component" value="Unassembled WGS sequence"/>
</dbReference>
<dbReference type="OrthoDB" id="7172369at2"/>
<dbReference type="EMBL" id="MAKX01000001">
    <property type="protein sequence ID" value="OCK44307.1"/>
    <property type="molecule type" value="Genomic_DNA"/>
</dbReference>
<gene>
    <name evidence="2" type="ORF">BA195_06385</name>
</gene>
<evidence type="ECO:0000313" key="3">
    <source>
        <dbReference type="Proteomes" id="UP000093186"/>
    </source>
</evidence>
<keyword evidence="3" id="KW-1185">Reference proteome</keyword>
<protein>
    <recommendedName>
        <fullName evidence="1">DUF6438 domain-containing protein</fullName>
    </recommendedName>
</protein>
<dbReference type="PROSITE" id="PS51257">
    <property type="entry name" value="PROKAR_LIPOPROTEIN"/>
    <property type="match status" value="1"/>
</dbReference>
<evidence type="ECO:0000259" key="1">
    <source>
        <dbReference type="Pfam" id="PF20033"/>
    </source>
</evidence>
<dbReference type="Pfam" id="PF20033">
    <property type="entry name" value="DUF6438"/>
    <property type="match status" value="1"/>
</dbReference>
<evidence type="ECO:0000313" key="2">
    <source>
        <dbReference type="EMBL" id="OCK44307.1"/>
    </source>
</evidence>
<sequence>MKYLLFTFFALLLACNVPKKEIKKKTNTPKKEKTIIVKEPNLIKNELIVVFKNPKKIEDAKSLLKNSGLNFHKMAYDKQNYKIGIVRIPEGKRTFWLDKLQKTKAFKEVAINTKNTLKNLIEKEENTLISVRKTPCFGDCAVYTLTIDKKGDVIYNGIDYVLEKGIREFTLPETAFKKLTKMLAEKDFNEFKDVYDDPKITDLPSTYIISNGKQVQIRLWNGIPDELIEVHEYLEEILLAKKFID</sequence>
<dbReference type="AlphaFoldDB" id="A0A1B9Y3D6"/>
<name>A0A1B9Y3D6_9FLAO</name>
<dbReference type="STRING" id="447689.BA195_06385"/>
<accession>A0A1B9Y3D6</accession>
<dbReference type="RefSeq" id="WP_068703549.1">
    <property type="nucleotide sequence ID" value="NZ_MAKX01000001.1"/>
</dbReference>
<feature type="domain" description="DUF6438" evidence="1">
    <location>
        <begin position="128"/>
        <end position="237"/>
    </location>
</feature>
<reference evidence="2 3" key="1">
    <citation type="submission" date="2016-06" db="EMBL/GenBank/DDBJ databases">
        <title>Draft Genome Sequence of Tenacibaculum soleae UCD-KL19.</title>
        <authorList>
            <person name="Eisen J.A."/>
            <person name="Coil D.A."/>
            <person name="Lujan K.M."/>
        </authorList>
    </citation>
    <scope>NUCLEOTIDE SEQUENCE [LARGE SCALE GENOMIC DNA]</scope>
    <source>
        <strain evidence="2 3">UCD-KL19</strain>
    </source>
</reference>
<dbReference type="InterPro" id="IPR045497">
    <property type="entry name" value="DUF6438"/>
</dbReference>
<proteinExistence type="predicted"/>